<dbReference type="SUPFAM" id="SSF50729">
    <property type="entry name" value="PH domain-like"/>
    <property type="match status" value="1"/>
</dbReference>
<reference evidence="7" key="3">
    <citation type="submission" date="2014-09" db="EMBL/GenBank/DDBJ databases">
        <authorList>
            <person name="Magalhaes I.L.F."/>
            <person name="Oliveira U."/>
            <person name="Santos F.R."/>
            <person name="Vidigal T.H.D.A."/>
            <person name="Brescovit A.D."/>
            <person name="Santos A.J."/>
        </authorList>
    </citation>
    <scope>NUCLEOTIDE SEQUENCE</scope>
</reference>
<dbReference type="GO" id="GO:0005886">
    <property type="term" value="C:plasma membrane"/>
    <property type="evidence" value="ECO:0007669"/>
    <property type="project" value="TreeGrafter"/>
</dbReference>
<dbReference type="InterPro" id="IPR006816">
    <property type="entry name" value="ELMO_dom"/>
</dbReference>
<organism evidence="6">
    <name type="scientific">Lygus hesperus</name>
    <name type="common">Western plant bug</name>
    <dbReference type="NCBI Taxonomy" id="30085"/>
    <lineage>
        <taxon>Eukaryota</taxon>
        <taxon>Metazoa</taxon>
        <taxon>Ecdysozoa</taxon>
        <taxon>Arthropoda</taxon>
        <taxon>Hexapoda</taxon>
        <taxon>Insecta</taxon>
        <taxon>Pterygota</taxon>
        <taxon>Neoptera</taxon>
        <taxon>Paraneoptera</taxon>
        <taxon>Hemiptera</taxon>
        <taxon>Heteroptera</taxon>
        <taxon>Panheteroptera</taxon>
        <taxon>Cimicomorpha</taxon>
        <taxon>Miridae</taxon>
        <taxon>Mirini</taxon>
        <taxon>Lygus</taxon>
    </lineage>
</organism>
<proteinExistence type="predicted"/>
<dbReference type="SUPFAM" id="SSF48371">
    <property type="entry name" value="ARM repeat"/>
    <property type="match status" value="1"/>
</dbReference>
<dbReference type="GO" id="GO:0007015">
    <property type="term" value="P:actin filament organization"/>
    <property type="evidence" value="ECO:0007669"/>
    <property type="project" value="TreeGrafter"/>
</dbReference>
<evidence type="ECO:0000313" key="4">
    <source>
        <dbReference type="EMBL" id="JAG04979.1"/>
    </source>
</evidence>
<evidence type="ECO:0000313" key="6">
    <source>
        <dbReference type="EMBL" id="JAG04981.1"/>
    </source>
</evidence>
<evidence type="ECO:0000256" key="1">
    <source>
        <dbReference type="ARBA" id="ARBA00024863"/>
    </source>
</evidence>
<dbReference type="InterPro" id="IPR050868">
    <property type="entry name" value="ELMO_domain-containing"/>
</dbReference>
<reference evidence="6" key="2">
    <citation type="submission" date="2014-07" db="EMBL/GenBank/DDBJ databases">
        <authorList>
            <person name="Hull J."/>
        </authorList>
    </citation>
    <scope>NUCLEOTIDE SEQUENCE</scope>
</reference>
<dbReference type="EMBL" id="GBHO01038624">
    <property type="protein sequence ID" value="JAG04980.1"/>
    <property type="molecule type" value="Transcribed_RNA"/>
</dbReference>
<dbReference type="Gene3D" id="2.30.29.30">
    <property type="entry name" value="Pleckstrin-homology domain (PH domain)/Phosphotyrosine-binding domain (PTB)"/>
    <property type="match status" value="1"/>
</dbReference>
<dbReference type="InterPro" id="IPR024574">
    <property type="entry name" value="ELMO_ARM"/>
</dbReference>
<dbReference type="CDD" id="cd13359">
    <property type="entry name" value="PH_ELMO1_CED-12"/>
    <property type="match status" value="1"/>
</dbReference>
<reference evidence="6" key="1">
    <citation type="journal article" date="2014" name="PLoS ONE">
        <title>Transcriptome-Based Identification of ABC Transporters in the Western Tarnished Plant Bug Lygus hesperus.</title>
        <authorList>
            <person name="Hull J.J."/>
            <person name="Chaney K."/>
            <person name="Geib S.M."/>
            <person name="Fabrick J.A."/>
            <person name="Brent C.S."/>
            <person name="Walsh D."/>
            <person name="Lavine L.C."/>
        </authorList>
    </citation>
    <scope>NUCLEOTIDE SEQUENCE</scope>
</reference>
<accession>A0A0A9WC65</accession>
<dbReference type="InterPro" id="IPR016024">
    <property type="entry name" value="ARM-type_fold"/>
</dbReference>
<dbReference type="InterPro" id="IPR011993">
    <property type="entry name" value="PH-like_dom_sf"/>
</dbReference>
<evidence type="ECO:0000313" key="7">
    <source>
        <dbReference type="EMBL" id="JAG52311.1"/>
    </source>
</evidence>
<dbReference type="Pfam" id="PF11841">
    <property type="entry name" value="ELMO_ARM"/>
    <property type="match status" value="1"/>
</dbReference>
<comment type="function">
    <text evidence="1">Involved in cytoskeletal rearrangements required for phagocytosis of apoptotic cells and cell motility. Acts in association with DOCK1 and CRK. Was initially proposed to be required in complex with DOCK1 to activate Rac Rho small GTPases. May enhance the guanine nucleotide exchange factor (GEF) activity of DOCK1.</text>
</comment>
<dbReference type="EMBL" id="GBHO01038625">
    <property type="protein sequence ID" value="JAG04979.1"/>
    <property type="molecule type" value="Transcribed_RNA"/>
</dbReference>
<dbReference type="EMBL" id="GBHO01038626">
    <property type="protein sequence ID" value="JAG04978.1"/>
    <property type="molecule type" value="Transcribed_RNA"/>
</dbReference>
<dbReference type="EMBL" id="GBHO01038623">
    <property type="protein sequence ID" value="JAG04981.1"/>
    <property type="molecule type" value="Transcribed_RNA"/>
</dbReference>
<feature type="domain" description="ELMO" evidence="2">
    <location>
        <begin position="312"/>
        <end position="484"/>
    </location>
</feature>
<dbReference type="Pfam" id="PF16457">
    <property type="entry name" value="PH_12"/>
    <property type="match status" value="1"/>
</dbReference>
<dbReference type="GO" id="GO:0048870">
    <property type="term" value="P:cell motility"/>
    <property type="evidence" value="ECO:0007669"/>
    <property type="project" value="TreeGrafter"/>
</dbReference>
<name>A0A0A9WC65_LYGHE</name>
<dbReference type="EMBL" id="GBRD01013515">
    <property type="protein sequence ID" value="JAG52311.1"/>
    <property type="molecule type" value="Transcribed_RNA"/>
</dbReference>
<protein>
    <submittedName>
        <fullName evidence="6">Engulfment and cell motility protein 1</fullName>
    </submittedName>
</protein>
<dbReference type="PANTHER" id="PTHR12771">
    <property type="entry name" value="ENGULFMENT AND CELL MOTILITY"/>
    <property type="match status" value="1"/>
</dbReference>
<dbReference type="AlphaFoldDB" id="A0A0A9WC65"/>
<dbReference type="Gene3D" id="6.10.250.810">
    <property type="match status" value="1"/>
</dbReference>
<evidence type="ECO:0000259" key="2">
    <source>
        <dbReference type="PROSITE" id="PS51335"/>
    </source>
</evidence>
<evidence type="ECO:0000313" key="5">
    <source>
        <dbReference type="EMBL" id="JAG04980.1"/>
    </source>
</evidence>
<dbReference type="PROSITE" id="PS51335">
    <property type="entry name" value="ELMO"/>
    <property type="match status" value="1"/>
</dbReference>
<evidence type="ECO:0000313" key="3">
    <source>
        <dbReference type="EMBL" id="JAG04978.1"/>
    </source>
</evidence>
<dbReference type="PANTHER" id="PTHR12771:SF56">
    <property type="entry name" value="CED-12"/>
    <property type="match status" value="1"/>
</dbReference>
<sequence>MSNAKDANIVKIAVVLADQVPQLTPFNQKQPLASIIQELCNFWNLSDAEQYALQFSDSNNTNYITEKNRNEVKNGSVLRLSFSPSKTASDILQVLQSGSNEEKVDALTKLTDLSTDITFALEWINKRGLSFIIELIGSNKYKGAMLGLLLKSFVELMDHGNVSWDILEDPFISTVAGHVNSNPAHQDSMTVQASLSILENIVINSSAKYNQVVSEVNFQNLEAHLATENPVIQQNTLALVNSFMAKADSAKRKSLAAKLCTRQVKNAIMTHIIQKSVTVGAEMAHQLYVYQSYLLDLLEPRMNTKMDSQDQDAHEKIKELRKIAFDTEGSFGNDSIARRQLGVFAKDYKKLGFKSDINPALDFTETPPGMLALDCMVYFARNQTENYTKVVLENSCRADEHECPFGRTSVELVKLLCQLLHIGEPPDDQGITFCPMFFTHDRPFEEFFCICIVLLNKTWKEMRATIEDFVKVFSVVKEQITRAMSFESKAFDKFRSRLLLLTYNEITNLWQQERTSREEWESHARPIVQLKEMITPDIMELIQRQRLAYLVEGTTFTKYTSRGQRIKDKFWYARLSPSHQVLHHGDCDEKSIPSIENLPTKLAVIDIKALVTGKDCPHMKDSRGKKLTHNLAFSLTLDSDSVDVKSLDFVAPNEKAFNYWTDGINAVLGNKMVSKETENDLETLLTMDIKLRLLDTEGIDIPQEPPPIPEDPPNYDFCCDIK</sequence>
<dbReference type="InterPro" id="IPR001849">
    <property type="entry name" value="PH_domain"/>
</dbReference>
<dbReference type="Pfam" id="PF04727">
    <property type="entry name" value="ELMO_CED12"/>
    <property type="match status" value="1"/>
</dbReference>
<gene>
    <name evidence="6" type="primary">ELMO1_1</name>
    <name evidence="5" type="synonym">ELMO1_0</name>
    <name evidence="3" type="synonym">ELMO1_2</name>
    <name evidence="4" type="synonym">ELMO1_3</name>
    <name evidence="6" type="ORF">CM83_93580</name>
    <name evidence="5" type="ORF">CM83_93581</name>
    <name evidence="4" type="ORF">CM83_93582</name>
    <name evidence="3" type="ORF">CM83_93583</name>
</gene>